<dbReference type="KEGG" id="mrob:HH214_11855"/>
<accession>A0A7L5DZI2</accession>
<dbReference type="EMBL" id="CP051682">
    <property type="protein sequence ID" value="QJD96520.1"/>
    <property type="molecule type" value="Genomic_DNA"/>
</dbReference>
<protein>
    <recommendedName>
        <fullName evidence="2">TonB C-terminal domain-containing protein</fullName>
    </recommendedName>
</protein>
<feature type="signal peptide" evidence="1">
    <location>
        <begin position="1"/>
        <end position="18"/>
    </location>
</feature>
<evidence type="ECO:0000259" key="2">
    <source>
        <dbReference type="Pfam" id="PF03544"/>
    </source>
</evidence>
<feature type="domain" description="TonB C-terminal" evidence="2">
    <location>
        <begin position="253"/>
        <end position="318"/>
    </location>
</feature>
<dbReference type="RefSeq" id="WP_169607921.1">
    <property type="nucleotide sequence ID" value="NZ_CP051682.1"/>
</dbReference>
<evidence type="ECO:0000313" key="4">
    <source>
        <dbReference type="Proteomes" id="UP000503278"/>
    </source>
</evidence>
<dbReference type="Pfam" id="PF03544">
    <property type="entry name" value="TonB_C"/>
    <property type="match status" value="1"/>
</dbReference>
<dbReference type="Proteomes" id="UP000503278">
    <property type="component" value="Chromosome"/>
</dbReference>
<dbReference type="SUPFAM" id="SSF82185">
    <property type="entry name" value="Histone H3 K4-specific methyltransferase SET7/9 N-terminal domain"/>
    <property type="match status" value="1"/>
</dbReference>
<sequence>MKLLLSLFLIITVTAAWAQNKPAENQQLFYFKNNGLQVKEPDSSDYVRVVRPPDSSSVLFNVAEYYRNGKAKLIGKSSTINPATYDGQCLTFYPSGKKQMLLNYTDGAITGTNYVYHPNGKMYLIFTMDTLRNQSFEENMRVMSCMDTTGKALVTDGNGHYVVYNNLTYAISEEGDVKDGKRVGEWHGSYPAEKVTYTDTYQNGKFISGYCVTAAGTKYTYTGKQQSPEFPAGGNTAFIALLKKKVKVPATLKNKSTQVFVSFTIRKDGTVGNPLLLGSVSPEADKAITAAVNASPAWKPRLINGLPVETSWGMPIVFGTAPAAPAKAKTGK</sequence>
<organism evidence="3 4">
    <name type="scientific">Mucilaginibacter robiniae</name>
    <dbReference type="NCBI Taxonomy" id="2728022"/>
    <lineage>
        <taxon>Bacteria</taxon>
        <taxon>Pseudomonadati</taxon>
        <taxon>Bacteroidota</taxon>
        <taxon>Sphingobacteriia</taxon>
        <taxon>Sphingobacteriales</taxon>
        <taxon>Sphingobacteriaceae</taxon>
        <taxon>Mucilaginibacter</taxon>
    </lineage>
</organism>
<evidence type="ECO:0000256" key="1">
    <source>
        <dbReference type="SAM" id="SignalP"/>
    </source>
</evidence>
<proteinExistence type="predicted"/>
<dbReference type="AlphaFoldDB" id="A0A7L5DZI2"/>
<name>A0A7L5DZI2_9SPHI</name>
<keyword evidence="4" id="KW-1185">Reference proteome</keyword>
<gene>
    <name evidence="3" type="ORF">HH214_11855</name>
</gene>
<evidence type="ECO:0000313" key="3">
    <source>
        <dbReference type="EMBL" id="QJD96520.1"/>
    </source>
</evidence>
<dbReference type="GO" id="GO:0055085">
    <property type="term" value="P:transmembrane transport"/>
    <property type="evidence" value="ECO:0007669"/>
    <property type="project" value="InterPro"/>
</dbReference>
<dbReference type="Gene3D" id="3.30.1150.10">
    <property type="match status" value="1"/>
</dbReference>
<dbReference type="SUPFAM" id="SSF74653">
    <property type="entry name" value="TolA/TonB C-terminal domain"/>
    <property type="match status" value="1"/>
</dbReference>
<reference evidence="3 4" key="1">
    <citation type="submission" date="2020-04" db="EMBL/GenBank/DDBJ databases">
        <title>Genome sequencing of novel species.</title>
        <authorList>
            <person name="Heo J."/>
            <person name="Kim S.-J."/>
            <person name="Kim J.-S."/>
            <person name="Hong S.-B."/>
            <person name="Kwon S.-W."/>
        </authorList>
    </citation>
    <scope>NUCLEOTIDE SEQUENCE [LARGE SCALE GENOMIC DNA]</scope>
    <source>
        <strain evidence="3 4">F39-2</strain>
    </source>
</reference>
<feature type="chain" id="PRO_5029632938" description="TonB C-terminal domain-containing protein" evidence="1">
    <location>
        <begin position="19"/>
        <end position="332"/>
    </location>
</feature>
<keyword evidence="1" id="KW-0732">Signal</keyword>
<dbReference type="InterPro" id="IPR037682">
    <property type="entry name" value="TonB_C"/>
</dbReference>